<keyword evidence="4" id="KW-0788">Thiol protease</keyword>
<keyword evidence="10" id="KW-1185">Reference proteome</keyword>
<dbReference type="GO" id="GO:0006508">
    <property type="term" value="P:proteolysis"/>
    <property type="evidence" value="ECO:0007669"/>
    <property type="project" value="UniProtKB-KW"/>
</dbReference>
<dbReference type="STRING" id="446470.Snas_5880"/>
<dbReference type="eggNOG" id="COG0791">
    <property type="taxonomic scope" value="Bacteria"/>
</dbReference>
<evidence type="ECO:0000259" key="8">
    <source>
        <dbReference type="PROSITE" id="PS51935"/>
    </source>
</evidence>
<gene>
    <name evidence="9" type="ordered locus">Snas_5880</name>
</gene>
<feature type="domain" description="NlpC/P60" evidence="8">
    <location>
        <begin position="201"/>
        <end position="315"/>
    </location>
</feature>
<evidence type="ECO:0000256" key="6">
    <source>
        <dbReference type="SAM" id="MobiDB-lite"/>
    </source>
</evidence>
<name>D3PZ79_STANL</name>
<dbReference type="GO" id="GO:0008234">
    <property type="term" value="F:cysteine-type peptidase activity"/>
    <property type="evidence" value="ECO:0007669"/>
    <property type="project" value="UniProtKB-KW"/>
</dbReference>
<evidence type="ECO:0000313" key="10">
    <source>
        <dbReference type="Proteomes" id="UP000000844"/>
    </source>
</evidence>
<dbReference type="AlphaFoldDB" id="D3PZ79"/>
<dbReference type="Pfam" id="PF00877">
    <property type="entry name" value="NLPC_P60"/>
    <property type="match status" value="1"/>
</dbReference>
<feature type="signal peptide" evidence="7">
    <location>
        <begin position="1"/>
        <end position="27"/>
    </location>
</feature>
<keyword evidence="2" id="KW-0645">Protease</keyword>
<dbReference type="MEROPS" id="C40.007"/>
<protein>
    <submittedName>
        <fullName evidence="9">NLP/P60 protein</fullName>
    </submittedName>
</protein>
<dbReference type="Proteomes" id="UP000000844">
    <property type="component" value="Chromosome"/>
</dbReference>
<keyword evidence="7" id="KW-0732">Signal</keyword>
<keyword evidence="3" id="KW-0378">Hydrolase</keyword>
<reference evidence="9 10" key="1">
    <citation type="journal article" date="2009" name="Stand. Genomic Sci.">
        <title>Complete genome sequence of Stackebrandtia nassauensis type strain (LLR-40K-21).</title>
        <authorList>
            <person name="Munk C."/>
            <person name="Lapidus A."/>
            <person name="Copeland A."/>
            <person name="Jando M."/>
            <person name="Mayilraj S."/>
            <person name="Glavina Del Rio T."/>
            <person name="Nolan M."/>
            <person name="Chen F."/>
            <person name="Lucas S."/>
            <person name="Tice H."/>
            <person name="Cheng J.F."/>
            <person name="Han C."/>
            <person name="Detter J.C."/>
            <person name="Bruce D."/>
            <person name="Goodwin L."/>
            <person name="Chain P."/>
            <person name="Pitluck S."/>
            <person name="Goker M."/>
            <person name="Ovchinikova G."/>
            <person name="Pati A."/>
            <person name="Ivanova N."/>
            <person name="Mavromatis K."/>
            <person name="Chen A."/>
            <person name="Palaniappan K."/>
            <person name="Land M."/>
            <person name="Hauser L."/>
            <person name="Chang Y.J."/>
            <person name="Jeffries C.D."/>
            <person name="Bristow J."/>
            <person name="Eisen J.A."/>
            <person name="Markowitz V."/>
            <person name="Hugenholtz P."/>
            <person name="Kyrpides N.C."/>
            <person name="Klenk H.P."/>
        </authorList>
    </citation>
    <scope>NUCLEOTIDE SEQUENCE [LARGE SCALE GENOMIC DNA]</scope>
    <source>
        <strain evidence="10">DSM 44728 / CIP 108903 / NRRL B-16338 / NBRC 102104 / LLR-40K-21</strain>
    </source>
</reference>
<dbReference type="PROSITE" id="PS51935">
    <property type="entry name" value="NLPC_P60"/>
    <property type="match status" value="1"/>
</dbReference>
<evidence type="ECO:0000256" key="4">
    <source>
        <dbReference type="ARBA" id="ARBA00022807"/>
    </source>
</evidence>
<evidence type="ECO:0000256" key="3">
    <source>
        <dbReference type="ARBA" id="ARBA00022801"/>
    </source>
</evidence>
<dbReference type="SUPFAM" id="SSF54001">
    <property type="entry name" value="Cysteine proteinases"/>
    <property type="match status" value="1"/>
</dbReference>
<feature type="region of interest" description="Disordered" evidence="6">
    <location>
        <begin position="183"/>
        <end position="205"/>
    </location>
</feature>
<organism evidence="9 10">
    <name type="scientific">Stackebrandtia nassauensis (strain DSM 44728 / CIP 108903 / NRRL B-16338 / NBRC 102104 / LLR-40K-21)</name>
    <dbReference type="NCBI Taxonomy" id="446470"/>
    <lineage>
        <taxon>Bacteria</taxon>
        <taxon>Bacillati</taxon>
        <taxon>Actinomycetota</taxon>
        <taxon>Actinomycetes</taxon>
        <taxon>Glycomycetales</taxon>
        <taxon>Glycomycetaceae</taxon>
        <taxon>Stackebrandtia</taxon>
    </lineage>
</organism>
<dbReference type="Gene3D" id="3.90.1720.10">
    <property type="entry name" value="endopeptidase domain like (from Nostoc punctiforme)"/>
    <property type="match status" value="1"/>
</dbReference>
<evidence type="ECO:0000256" key="1">
    <source>
        <dbReference type="ARBA" id="ARBA00007074"/>
    </source>
</evidence>
<dbReference type="RefSeq" id="WP_013021079.1">
    <property type="nucleotide sequence ID" value="NC_013947.1"/>
</dbReference>
<dbReference type="KEGG" id="sna:Snas_5880"/>
<dbReference type="InterPro" id="IPR038765">
    <property type="entry name" value="Papain-like_cys_pep_sf"/>
</dbReference>
<dbReference type="PANTHER" id="PTHR47359:SF3">
    <property type="entry name" value="NLP_P60 DOMAIN-CONTAINING PROTEIN-RELATED"/>
    <property type="match status" value="1"/>
</dbReference>
<keyword evidence="5" id="KW-0175">Coiled coil</keyword>
<evidence type="ECO:0000256" key="2">
    <source>
        <dbReference type="ARBA" id="ARBA00022670"/>
    </source>
</evidence>
<evidence type="ECO:0000313" key="9">
    <source>
        <dbReference type="EMBL" id="ADD45508.1"/>
    </source>
</evidence>
<evidence type="ECO:0000256" key="5">
    <source>
        <dbReference type="SAM" id="Coils"/>
    </source>
</evidence>
<feature type="chain" id="PRO_5003048487" evidence="7">
    <location>
        <begin position="28"/>
        <end position="315"/>
    </location>
</feature>
<feature type="coiled-coil region" evidence="5">
    <location>
        <begin position="32"/>
        <end position="87"/>
    </location>
</feature>
<comment type="similarity">
    <text evidence="1">Belongs to the peptidase C40 family.</text>
</comment>
<dbReference type="EMBL" id="CP001778">
    <property type="protein sequence ID" value="ADD45508.1"/>
    <property type="molecule type" value="Genomic_DNA"/>
</dbReference>
<dbReference type="InterPro" id="IPR051794">
    <property type="entry name" value="PG_Endopeptidase_C40"/>
</dbReference>
<evidence type="ECO:0000256" key="7">
    <source>
        <dbReference type="SAM" id="SignalP"/>
    </source>
</evidence>
<accession>D3PZ79</accession>
<sequence length="315" mass="34044">MKKRYAVIAAVAAAVLCVVITPATASAEPDTLEEVEDELDKKGNEMEKLAEKYNGAREDLKKTEKKIKKIKKQLPKYEKEAEESRKILSDIAYEEYTGGSQLVVAGSALAENPQEAMKRISVLGAINASQGAEISANSSTLKDLLEKKQDLEDLKDEQKKTKSDLKKKKKKLDGQIGELKELREKLGGGGDTGGSGPPPPSGRAGEVVQYAYDQLGDPYGYGQAGPDSFDCSGLTLAAWQQAGVSLYHKASVQREETASVSRSDLAPGDLVFYYSDLHHVALYVGDGKVVHAPQSGDVVKVANMNDMPVHSYGRP</sequence>
<dbReference type="Gene3D" id="6.10.250.3150">
    <property type="match status" value="1"/>
</dbReference>
<proteinExistence type="inferred from homology"/>
<dbReference type="PANTHER" id="PTHR47359">
    <property type="entry name" value="PEPTIDOGLYCAN DL-ENDOPEPTIDASE CWLO"/>
    <property type="match status" value="1"/>
</dbReference>
<dbReference type="InterPro" id="IPR000064">
    <property type="entry name" value="NLP_P60_dom"/>
</dbReference>
<dbReference type="OrthoDB" id="5177647at2"/>
<dbReference type="HOGENOM" id="CLU_034085_1_0_11"/>